<sequence>MSPIYYTNANNPLIEKYKDWFQKFRDSPDKPIELLVSKHNLKHEAITPIIEPLTVIQHFPDLLGRLALNVELKYERDASKGLYHKGYDWVTPKAIAWIHKLAVSFPAIIFFIKNTEEQMHSLIGDLFAKGKIPLRSLDKEMTRLYISPHHQEVIAKRMFQYSCFFYVFCLGTDFDPIETIKTVYKTPNIPCPIEMIIKASEKNILIGDPFGRSHLN</sequence>
<evidence type="ECO:0000313" key="1">
    <source>
        <dbReference type="EMBL" id="QEC71213.1"/>
    </source>
</evidence>
<dbReference type="KEGG" id="agi:FSB73_05495"/>
<reference evidence="1 2" key="1">
    <citation type="journal article" date="2017" name="Int. J. Syst. Evol. Microbiol.">
        <title>Arachidicoccus ginsenosidivorans sp. nov., with ginsenoside-converting activity isolated from ginseng cultivating soil.</title>
        <authorList>
            <person name="Siddiqi M.Z."/>
            <person name="Aslam Z."/>
            <person name="Im W.T."/>
        </authorList>
    </citation>
    <scope>NUCLEOTIDE SEQUENCE [LARGE SCALE GENOMIC DNA]</scope>
    <source>
        <strain evidence="1 2">Gsoil 809</strain>
    </source>
</reference>
<name>A0A5B8VJ58_9BACT</name>
<keyword evidence="2" id="KW-1185">Reference proteome</keyword>
<gene>
    <name evidence="1" type="ORF">FSB73_05495</name>
</gene>
<dbReference type="Proteomes" id="UP000321291">
    <property type="component" value="Chromosome"/>
</dbReference>
<dbReference type="RefSeq" id="WP_146780487.1">
    <property type="nucleotide sequence ID" value="NZ_CP042434.1"/>
</dbReference>
<evidence type="ECO:0000313" key="2">
    <source>
        <dbReference type="Proteomes" id="UP000321291"/>
    </source>
</evidence>
<proteinExistence type="predicted"/>
<dbReference type="EMBL" id="CP042434">
    <property type="protein sequence ID" value="QEC71213.1"/>
    <property type="molecule type" value="Genomic_DNA"/>
</dbReference>
<accession>A0A5B8VJ58</accession>
<dbReference type="AlphaFoldDB" id="A0A5B8VJ58"/>
<organism evidence="1 2">
    <name type="scientific">Arachidicoccus ginsenosidivorans</name>
    <dbReference type="NCBI Taxonomy" id="496057"/>
    <lineage>
        <taxon>Bacteria</taxon>
        <taxon>Pseudomonadati</taxon>
        <taxon>Bacteroidota</taxon>
        <taxon>Chitinophagia</taxon>
        <taxon>Chitinophagales</taxon>
        <taxon>Chitinophagaceae</taxon>
        <taxon>Arachidicoccus</taxon>
    </lineage>
</organism>
<protein>
    <submittedName>
        <fullName evidence="1">Uncharacterized protein</fullName>
    </submittedName>
</protein>